<dbReference type="InterPro" id="IPR027417">
    <property type="entry name" value="P-loop_NTPase"/>
</dbReference>
<accession>A0A9D1JER6</accession>
<gene>
    <name evidence="6" type="ORF">IAB98_01945</name>
</gene>
<feature type="transmembrane region" description="Helical" evidence="4">
    <location>
        <begin position="6"/>
        <end position="26"/>
    </location>
</feature>
<dbReference type="SUPFAM" id="SSF52540">
    <property type="entry name" value="P-loop containing nucleoside triphosphate hydrolases"/>
    <property type="match status" value="1"/>
</dbReference>
<name>A0A9D1JER6_9FIRM</name>
<dbReference type="InterPro" id="IPR000432">
    <property type="entry name" value="DNA_mismatch_repair_MutS_C"/>
</dbReference>
<dbReference type="GO" id="GO:0006298">
    <property type="term" value="P:mismatch repair"/>
    <property type="evidence" value="ECO:0007669"/>
    <property type="project" value="InterPro"/>
</dbReference>
<dbReference type="PANTHER" id="PTHR11361:SF152">
    <property type="entry name" value="DNA MISMATCH REPAIR PROTEIN"/>
    <property type="match status" value="1"/>
</dbReference>
<dbReference type="SMART" id="SM00534">
    <property type="entry name" value="MUTSac"/>
    <property type="match status" value="1"/>
</dbReference>
<evidence type="ECO:0000256" key="4">
    <source>
        <dbReference type="SAM" id="Phobius"/>
    </source>
</evidence>
<evidence type="ECO:0000259" key="5">
    <source>
        <dbReference type="SMART" id="SM00534"/>
    </source>
</evidence>
<dbReference type="Gene3D" id="3.40.50.300">
    <property type="entry name" value="P-loop containing nucleotide triphosphate hydrolases"/>
    <property type="match status" value="1"/>
</dbReference>
<dbReference type="GO" id="GO:0005829">
    <property type="term" value="C:cytosol"/>
    <property type="evidence" value="ECO:0007669"/>
    <property type="project" value="TreeGrafter"/>
</dbReference>
<keyword evidence="1" id="KW-0547">Nucleotide-binding</keyword>
<dbReference type="GO" id="GO:0005524">
    <property type="term" value="F:ATP binding"/>
    <property type="evidence" value="ECO:0007669"/>
    <property type="project" value="UniProtKB-KW"/>
</dbReference>
<keyword evidence="4" id="KW-1133">Transmembrane helix</keyword>
<evidence type="ECO:0000256" key="1">
    <source>
        <dbReference type="ARBA" id="ARBA00022741"/>
    </source>
</evidence>
<evidence type="ECO:0000256" key="2">
    <source>
        <dbReference type="ARBA" id="ARBA00022840"/>
    </source>
</evidence>
<dbReference type="GO" id="GO:0030983">
    <property type="term" value="F:mismatched DNA binding"/>
    <property type="evidence" value="ECO:0007669"/>
    <property type="project" value="InterPro"/>
</dbReference>
<organism evidence="6 7">
    <name type="scientific">Candidatus Egerieimonas intestinavium</name>
    <dbReference type="NCBI Taxonomy" id="2840777"/>
    <lineage>
        <taxon>Bacteria</taxon>
        <taxon>Bacillati</taxon>
        <taxon>Bacillota</taxon>
        <taxon>Clostridia</taxon>
        <taxon>Lachnospirales</taxon>
        <taxon>Lachnospiraceae</taxon>
        <taxon>Lachnospiraceae incertae sedis</taxon>
        <taxon>Candidatus Egerieimonas</taxon>
    </lineage>
</organism>
<feature type="transmembrane region" description="Helical" evidence="4">
    <location>
        <begin position="170"/>
        <end position="199"/>
    </location>
</feature>
<dbReference type="Proteomes" id="UP000886841">
    <property type="component" value="Unassembled WGS sequence"/>
</dbReference>
<sequence>MDQNSTLATLFFIAVIMLVVLAVFLWNKWKHRQWLDSRLRGSWGKVPDREYRAEELESISHYALHHRQGKFYVDDITWNDLGMEEIFMLLNNTVSSCGEEYLYYMLRTPERDQEPLDRREELMQWAASKPEERLRLQKILYGVRRTSLSLSDYIYILKDIPRKNTGKYKLLALLPVVCVGLIFLDPALGILALLGAMSFNGVVHHRESTEIEKYLKCYQCILSMVAVADEIGKWKNPNPVLAPYFQRILAGRRGLKGFRRGAWLVTENSEVKDDILAAVLSYVKIFFHVDLIKFYSMLGQLDGHEQDLEGLMENIGLLDACMAAASYRAYLSLYCRPELTDAREAWFEGKSLYHPLLENPVANSIAARGQILLTGSNASGKSTFLKTVAINTLLAQSINTCLAEVYRGSFLKVLTSMALKDDLQGGESYYIVETKSLKRILEEAEKGEPMLCIVDEVLRGTNTVERIAASSRILASLCRPHVLAFAATHDIELTYILEEAYQNYHFEEEIRDNQVIFNYLLRQGRATSRNAIRLLELIGYDGRLVREAQRAAAEFEDTGIWRALGKDELCW</sequence>
<reference evidence="6" key="2">
    <citation type="journal article" date="2021" name="PeerJ">
        <title>Extensive microbial diversity within the chicken gut microbiome revealed by metagenomics and culture.</title>
        <authorList>
            <person name="Gilroy R."/>
            <person name="Ravi A."/>
            <person name="Getino M."/>
            <person name="Pursley I."/>
            <person name="Horton D.L."/>
            <person name="Alikhan N.F."/>
            <person name="Baker D."/>
            <person name="Gharbi K."/>
            <person name="Hall N."/>
            <person name="Watson M."/>
            <person name="Adriaenssens E.M."/>
            <person name="Foster-Nyarko E."/>
            <person name="Jarju S."/>
            <person name="Secka A."/>
            <person name="Antonio M."/>
            <person name="Oren A."/>
            <person name="Chaudhuri R.R."/>
            <person name="La Ragione R."/>
            <person name="Hildebrand F."/>
            <person name="Pallen M.J."/>
        </authorList>
    </citation>
    <scope>NUCLEOTIDE SEQUENCE</scope>
    <source>
        <strain evidence="6">ChiSxjej1B13-7041</strain>
    </source>
</reference>
<dbReference type="Pfam" id="PF00488">
    <property type="entry name" value="MutS_V"/>
    <property type="match status" value="1"/>
</dbReference>
<keyword evidence="4" id="KW-0472">Membrane</keyword>
<evidence type="ECO:0000313" key="7">
    <source>
        <dbReference type="Proteomes" id="UP000886841"/>
    </source>
</evidence>
<dbReference type="InterPro" id="IPR045076">
    <property type="entry name" value="MutS"/>
</dbReference>
<evidence type="ECO:0000256" key="3">
    <source>
        <dbReference type="ARBA" id="ARBA00023125"/>
    </source>
</evidence>
<feature type="domain" description="DNA mismatch repair proteins mutS family" evidence="5">
    <location>
        <begin position="368"/>
        <end position="553"/>
    </location>
</feature>
<keyword evidence="4" id="KW-0812">Transmembrane</keyword>
<keyword evidence="3" id="KW-0238">DNA-binding</keyword>
<protein>
    <submittedName>
        <fullName evidence="6">DNA mismatch repair protein MutS</fullName>
    </submittedName>
</protein>
<dbReference type="AlphaFoldDB" id="A0A9D1JER6"/>
<dbReference type="PANTHER" id="PTHR11361">
    <property type="entry name" value="DNA MISMATCH REPAIR PROTEIN MUTS FAMILY MEMBER"/>
    <property type="match status" value="1"/>
</dbReference>
<comment type="caution">
    <text evidence="6">The sequence shown here is derived from an EMBL/GenBank/DDBJ whole genome shotgun (WGS) entry which is preliminary data.</text>
</comment>
<evidence type="ECO:0000313" key="6">
    <source>
        <dbReference type="EMBL" id="HIR92169.1"/>
    </source>
</evidence>
<reference evidence="6" key="1">
    <citation type="submission" date="2020-10" db="EMBL/GenBank/DDBJ databases">
        <authorList>
            <person name="Gilroy R."/>
        </authorList>
    </citation>
    <scope>NUCLEOTIDE SEQUENCE</scope>
    <source>
        <strain evidence="6">ChiSxjej1B13-7041</strain>
    </source>
</reference>
<dbReference type="GO" id="GO:0140664">
    <property type="term" value="F:ATP-dependent DNA damage sensor activity"/>
    <property type="evidence" value="ECO:0007669"/>
    <property type="project" value="InterPro"/>
</dbReference>
<keyword evidence="2" id="KW-0067">ATP-binding</keyword>
<dbReference type="EMBL" id="DVHU01000017">
    <property type="protein sequence ID" value="HIR92169.1"/>
    <property type="molecule type" value="Genomic_DNA"/>
</dbReference>
<proteinExistence type="predicted"/>